<dbReference type="InParanoid" id="G4T797"/>
<accession>G4T797</accession>
<keyword evidence="3" id="KW-1185">Reference proteome</keyword>
<reference evidence="2 3" key="1">
    <citation type="journal article" date="2011" name="PLoS Pathog.">
        <title>Endophytic Life Strategies Decoded by Genome and Transcriptome Analyses of the Mutualistic Root Symbiont Piriformospora indica.</title>
        <authorList>
            <person name="Zuccaro A."/>
            <person name="Lahrmann U."/>
            <person name="Guldener U."/>
            <person name="Langen G."/>
            <person name="Pfiffi S."/>
            <person name="Biedenkopf D."/>
            <person name="Wong P."/>
            <person name="Samans B."/>
            <person name="Grimm C."/>
            <person name="Basiewicz M."/>
            <person name="Murat C."/>
            <person name="Martin F."/>
            <person name="Kogel K.H."/>
        </authorList>
    </citation>
    <scope>NUCLEOTIDE SEQUENCE [LARGE SCALE GENOMIC DNA]</scope>
    <source>
        <strain evidence="2 3">DSM 11827</strain>
    </source>
</reference>
<protein>
    <submittedName>
        <fullName evidence="2">Uncharacterized protein</fullName>
    </submittedName>
</protein>
<comment type="caution">
    <text evidence="2">The sequence shown here is derived from an EMBL/GenBank/DDBJ whole genome shotgun (WGS) entry which is preliminary data.</text>
</comment>
<feature type="compositionally biased region" description="Low complexity" evidence="1">
    <location>
        <begin position="26"/>
        <end position="43"/>
    </location>
</feature>
<dbReference type="HOGENOM" id="CLU_3242369_0_0_1"/>
<dbReference type="EMBL" id="CAFZ01000010">
    <property type="protein sequence ID" value="CCA67130.1"/>
    <property type="molecule type" value="Genomic_DNA"/>
</dbReference>
<evidence type="ECO:0000313" key="3">
    <source>
        <dbReference type="Proteomes" id="UP000007148"/>
    </source>
</evidence>
<sequence length="43" mass="4103">MGKGANLQTDEALAPFAPGGLDDLISTGSTGSTGSSTGGFSDN</sequence>
<feature type="region of interest" description="Disordered" evidence="1">
    <location>
        <begin position="1"/>
        <end position="43"/>
    </location>
</feature>
<name>G4T797_SERID</name>
<dbReference type="AlphaFoldDB" id="G4T797"/>
<organism evidence="2 3">
    <name type="scientific">Serendipita indica (strain DSM 11827)</name>
    <name type="common">Root endophyte fungus</name>
    <name type="synonym">Piriformospora indica</name>
    <dbReference type="NCBI Taxonomy" id="1109443"/>
    <lineage>
        <taxon>Eukaryota</taxon>
        <taxon>Fungi</taxon>
        <taxon>Dikarya</taxon>
        <taxon>Basidiomycota</taxon>
        <taxon>Agaricomycotina</taxon>
        <taxon>Agaricomycetes</taxon>
        <taxon>Sebacinales</taxon>
        <taxon>Serendipitaceae</taxon>
        <taxon>Serendipita</taxon>
    </lineage>
</organism>
<evidence type="ECO:0000313" key="2">
    <source>
        <dbReference type="EMBL" id="CCA67130.1"/>
    </source>
</evidence>
<evidence type="ECO:0000256" key="1">
    <source>
        <dbReference type="SAM" id="MobiDB-lite"/>
    </source>
</evidence>
<gene>
    <name evidence="2" type="ORF">PIIN_00964</name>
</gene>
<proteinExistence type="predicted"/>
<dbReference type="Proteomes" id="UP000007148">
    <property type="component" value="Unassembled WGS sequence"/>
</dbReference>